<feature type="compositionally biased region" description="Pro residues" evidence="1">
    <location>
        <begin position="897"/>
        <end position="906"/>
    </location>
</feature>
<feature type="compositionally biased region" description="Low complexity" evidence="1">
    <location>
        <begin position="220"/>
        <end position="233"/>
    </location>
</feature>
<accession>T1KKF6</accession>
<evidence type="ECO:0000313" key="2">
    <source>
        <dbReference type="EnsemblMetazoa" id="tetur13g03560.1"/>
    </source>
</evidence>
<feature type="compositionally biased region" description="Low complexity" evidence="1">
    <location>
        <begin position="200"/>
        <end position="213"/>
    </location>
</feature>
<protein>
    <submittedName>
        <fullName evidence="2">Uncharacterized protein</fullName>
    </submittedName>
</protein>
<feature type="region of interest" description="Disordered" evidence="1">
    <location>
        <begin position="1000"/>
        <end position="1029"/>
    </location>
</feature>
<reference evidence="3" key="1">
    <citation type="submission" date="2011-08" db="EMBL/GenBank/DDBJ databases">
        <authorList>
            <person name="Rombauts S."/>
        </authorList>
    </citation>
    <scope>NUCLEOTIDE SEQUENCE</scope>
    <source>
        <strain evidence="3">London</strain>
    </source>
</reference>
<keyword evidence="3" id="KW-1185">Reference proteome</keyword>
<feature type="compositionally biased region" description="Polar residues" evidence="1">
    <location>
        <begin position="590"/>
        <end position="602"/>
    </location>
</feature>
<name>T1KKF6_TETUR</name>
<feature type="region of interest" description="Disordered" evidence="1">
    <location>
        <begin position="200"/>
        <end position="250"/>
    </location>
</feature>
<feature type="compositionally biased region" description="Polar residues" evidence="1">
    <location>
        <begin position="75"/>
        <end position="94"/>
    </location>
</feature>
<evidence type="ECO:0000313" key="3">
    <source>
        <dbReference type="Proteomes" id="UP000015104"/>
    </source>
</evidence>
<dbReference type="STRING" id="32264.T1KKF6"/>
<dbReference type="EMBL" id="CAEY01000176">
    <property type="status" value="NOT_ANNOTATED_CDS"/>
    <property type="molecule type" value="Genomic_DNA"/>
</dbReference>
<organism evidence="2 3">
    <name type="scientific">Tetranychus urticae</name>
    <name type="common">Two-spotted spider mite</name>
    <dbReference type="NCBI Taxonomy" id="32264"/>
    <lineage>
        <taxon>Eukaryota</taxon>
        <taxon>Metazoa</taxon>
        <taxon>Ecdysozoa</taxon>
        <taxon>Arthropoda</taxon>
        <taxon>Chelicerata</taxon>
        <taxon>Arachnida</taxon>
        <taxon>Acari</taxon>
        <taxon>Acariformes</taxon>
        <taxon>Trombidiformes</taxon>
        <taxon>Prostigmata</taxon>
        <taxon>Eleutherengona</taxon>
        <taxon>Raphignathae</taxon>
        <taxon>Tetranychoidea</taxon>
        <taxon>Tetranychidae</taxon>
        <taxon>Tetranychus</taxon>
    </lineage>
</organism>
<feature type="region of interest" description="Disordered" evidence="1">
    <location>
        <begin position="26"/>
        <end position="148"/>
    </location>
</feature>
<feature type="region of interest" description="Disordered" evidence="1">
    <location>
        <begin position="535"/>
        <end position="604"/>
    </location>
</feature>
<proteinExistence type="predicted"/>
<feature type="compositionally biased region" description="Basic and acidic residues" evidence="1">
    <location>
        <begin position="1013"/>
        <end position="1029"/>
    </location>
</feature>
<dbReference type="AlphaFoldDB" id="T1KKF6"/>
<feature type="compositionally biased region" description="Low complexity" evidence="1">
    <location>
        <begin position="907"/>
        <end position="929"/>
    </location>
</feature>
<dbReference type="Proteomes" id="UP000015104">
    <property type="component" value="Unassembled WGS sequence"/>
</dbReference>
<feature type="compositionally biased region" description="Low complexity" evidence="1">
    <location>
        <begin position="40"/>
        <end position="74"/>
    </location>
</feature>
<evidence type="ECO:0000256" key="1">
    <source>
        <dbReference type="SAM" id="MobiDB-lite"/>
    </source>
</evidence>
<dbReference type="EnsemblMetazoa" id="tetur13g03560.1">
    <property type="protein sequence ID" value="tetur13g03560.1"/>
    <property type="gene ID" value="tetur13g03560"/>
</dbReference>
<feature type="compositionally biased region" description="Low complexity" evidence="1">
    <location>
        <begin position="552"/>
        <end position="570"/>
    </location>
</feature>
<reference evidence="2" key="2">
    <citation type="submission" date="2015-06" db="UniProtKB">
        <authorList>
            <consortium name="EnsemblMetazoa"/>
        </authorList>
    </citation>
    <scope>IDENTIFICATION</scope>
</reference>
<sequence>MMAEMGDSAVVVDQLLIDTELVKMASTPNGNNKCIKRLISSNPNSPKGSSSPSMQQSPVTGPTSPSLMMSLTSSQGATEKQSNGQYHGISSSKLGSDGESEASPECSLSPVEVDSLEGGSSRDSSTCDRRSSPDYVNCTHGVDDEEDDGVVADHEGFRECDSSPDAGISGCRPVGYESNSLSPEMLMANSKTTSKVSCSSLPSPPCLSSSPLPHSNETVSSSTPKPLKSSTSLENGQHCEPQSDNGYHATEPDSLEEFIKHETECAQQSNIDPNCDTHKSQPDDCPSQLIIDSLTDSDSGVNQTDDLLLIVDCPNDSKGNNLMTNLDSSSLPLAPSVDNVTQNDNHDVHNHQKNDIEITSTIEGSALAKGINCGDGIDRPTIIGQLAKPSDNETNGSMLINEENIIELKSSSTSPRDSKLSLVNDQPVSMLVNYDESERFDYQPSPSDEANNLLLIKSNQPLNCSIETCSKSSSPAASPATCLRPLAGIVGKQTGKIVRRESCGIIKSSAESMIAEEIRQLKEREEELARMRLAMSKQQSTVEGHQQLKGGSTMSPLSVSSSSLHLTNSSAHHHQPGHHSVNSHIHHQLGKSTPSHCSSIDGKSSPALSDLSSCSVGTISNDSIDPVPSKPISLEILSSKVSGLLGESPIEREIRISREREAELKAQVNLTRSMSNSIVTNDQHLSTIQQQTTVNQSKSMVVNLTGKEGLTNGNPGAVNGDPIAPSNGPLSKSLSVDETIVTSAGTKLPVFKQNSCGAANAADIQKLLATTRIQQEIEEQTQRELALKATGSIKTISQERTDIEKAGSTYSSITQINTASKAATTLTSKPEELQTAKAIETPSLSGHNGLSGNVSNSIGSSFSSSLVNQSNQVNQINNINTENNSNYNISIIQSNKPTPPLPPPAPSSVSSSTSFSSSQSSLSSSSSSSGATITSIRRTGFQPFMKKGLTKSISMHKFISSKGKTATPTGNPTSSAFYPLASPGDLYNGDLRPPIMVKGDKGFRRGSVSAESKIQEELKEMKAREEELR</sequence>
<dbReference type="HOGENOM" id="CLU_294621_0_0_1"/>
<feature type="region of interest" description="Disordered" evidence="1">
    <location>
        <begin position="890"/>
        <end position="934"/>
    </location>
</feature>